<proteinExistence type="predicted"/>
<keyword evidence="2" id="KW-1185">Reference proteome</keyword>
<dbReference type="EMBL" id="JASPKY010000002">
    <property type="protein sequence ID" value="KAK9759116.1"/>
    <property type="molecule type" value="Genomic_DNA"/>
</dbReference>
<evidence type="ECO:0000313" key="1">
    <source>
        <dbReference type="EMBL" id="KAK9759116.1"/>
    </source>
</evidence>
<organism evidence="1 2">
    <name type="scientific">Popillia japonica</name>
    <name type="common">Japanese beetle</name>
    <dbReference type="NCBI Taxonomy" id="7064"/>
    <lineage>
        <taxon>Eukaryota</taxon>
        <taxon>Metazoa</taxon>
        <taxon>Ecdysozoa</taxon>
        <taxon>Arthropoda</taxon>
        <taxon>Hexapoda</taxon>
        <taxon>Insecta</taxon>
        <taxon>Pterygota</taxon>
        <taxon>Neoptera</taxon>
        <taxon>Endopterygota</taxon>
        <taxon>Coleoptera</taxon>
        <taxon>Polyphaga</taxon>
        <taxon>Scarabaeiformia</taxon>
        <taxon>Scarabaeidae</taxon>
        <taxon>Rutelinae</taxon>
        <taxon>Popillia</taxon>
    </lineage>
</organism>
<name>A0AAW1NKD9_POPJA</name>
<dbReference type="Proteomes" id="UP001458880">
    <property type="component" value="Unassembled WGS sequence"/>
</dbReference>
<dbReference type="AlphaFoldDB" id="A0AAW1NKD9"/>
<sequence length="80" mass="9623">MNEWFSNTIKQALELEKVKFVEALEAMNEWFSNTIKQALEMIIELKKKKKKKKRSEFSRQEYTFQKGKTFPKAIQKLAKH</sequence>
<reference evidence="1 2" key="1">
    <citation type="journal article" date="2024" name="BMC Genomics">
        <title>De novo assembly and annotation of Popillia japonica's genome with initial clues to its potential as an invasive pest.</title>
        <authorList>
            <person name="Cucini C."/>
            <person name="Boschi S."/>
            <person name="Funari R."/>
            <person name="Cardaioli E."/>
            <person name="Iannotti N."/>
            <person name="Marturano G."/>
            <person name="Paoli F."/>
            <person name="Bruttini M."/>
            <person name="Carapelli A."/>
            <person name="Frati F."/>
            <person name="Nardi F."/>
        </authorList>
    </citation>
    <scope>NUCLEOTIDE SEQUENCE [LARGE SCALE GENOMIC DNA]</scope>
    <source>
        <strain evidence="1">DMR45628</strain>
    </source>
</reference>
<comment type="caution">
    <text evidence="1">The sequence shown here is derived from an EMBL/GenBank/DDBJ whole genome shotgun (WGS) entry which is preliminary data.</text>
</comment>
<accession>A0AAW1NKD9</accession>
<protein>
    <submittedName>
        <fullName evidence="1">Uncharacterized protein</fullName>
    </submittedName>
</protein>
<evidence type="ECO:0000313" key="2">
    <source>
        <dbReference type="Proteomes" id="UP001458880"/>
    </source>
</evidence>
<gene>
    <name evidence="1" type="ORF">QE152_g305</name>
</gene>